<evidence type="ECO:0000313" key="3">
    <source>
        <dbReference type="EMBL" id="ONK75017.1"/>
    </source>
</evidence>
<feature type="compositionally biased region" description="Basic and acidic residues" evidence="2">
    <location>
        <begin position="183"/>
        <end position="197"/>
    </location>
</feature>
<proteinExistence type="inferred from homology"/>
<dbReference type="AlphaFoldDB" id="A0A5P1FC96"/>
<reference evidence="4" key="1">
    <citation type="journal article" date="2017" name="Nat. Commun.">
        <title>The asparagus genome sheds light on the origin and evolution of a young Y chromosome.</title>
        <authorList>
            <person name="Harkess A."/>
            <person name="Zhou J."/>
            <person name="Xu C."/>
            <person name="Bowers J.E."/>
            <person name="Van der Hulst R."/>
            <person name="Ayyampalayam S."/>
            <person name="Mercati F."/>
            <person name="Riccardi P."/>
            <person name="McKain M.R."/>
            <person name="Kakrana A."/>
            <person name="Tang H."/>
            <person name="Ray J."/>
            <person name="Groenendijk J."/>
            <person name="Arikit S."/>
            <person name="Mathioni S.M."/>
            <person name="Nakano M."/>
            <person name="Shan H."/>
            <person name="Telgmann-Rauber A."/>
            <person name="Kanno A."/>
            <person name="Yue Z."/>
            <person name="Chen H."/>
            <person name="Li W."/>
            <person name="Chen Y."/>
            <person name="Xu X."/>
            <person name="Zhang Y."/>
            <person name="Luo S."/>
            <person name="Chen H."/>
            <person name="Gao J."/>
            <person name="Mao Z."/>
            <person name="Pires J.C."/>
            <person name="Luo M."/>
            <person name="Kudrna D."/>
            <person name="Wing R.A."/>
            <person name="Meyers B.C."/>
            <person name="Yi K."/>
            <person name="Kong H."/>
            <person name="Lavrijsen P."/>
            <person name="Sunseri F."/>
            <person name="Falavigna A."/>
            <person name="Ye Y."/>
            <person name="Leebens-Mack J.H."/>
            <person name="Chen G."/>
        </authorList>
    </citation>
    <scope>NUCLEOTIDE SEQUENCE [LARGE SCALE GENOMIC DNA]</scope>
    <source>
        <strain evidence="4">cv. DH0086</strain>
    </source>
</reference>
<comment type="similarity">
    <text evidence="1">Belongs to the senescence regulator S40 family.</text>
</comment>
<sequence>MPSSPIARVLIKIHSRSSELQPQPSLRLPVSIPPRQLKSKYQNMGAKTPEAGEATVWLRHSASQVVRDNFRVDEIWRTRTGGPTNQSQTVVRPVSAFDDRRGAFDDRRGPTVIHQYRSVDTPNNRHVAAASAPVNVPEWSKMVRVDSLDSMNGSVEFDRDESEWVPPHEYLAREHGRRYDLGVRRRRPDFKGSRHESGSGCGLE</sequence>
<dbReference type="PANTHER" id="PTHR33083">
    <property type="entry name" value="EXPRESSED PROTEIN"/>
    <property type="match status" value="1"/>
</dbReference>
<feature type="region of interest" description="Disordered" evidence="2">
    <location>
        <begin position="183"/>
        <end position="204"/>
    </location>
</feature>
<dbReference type="GO" id="GO:0010150">
    <property type="term" value="P:leaf senescence"/>
    <property type="evidence" value="ECO:0007669"/>
    <property type="project" value="UniProtKB-ARBA"/>
</dbReference>
<dbReference type="PANTHER" id="PTHR33083:SF93">
    <property type="entry name" value="OS07G0516300 PROTEIN"/>
    <property type="match status" value="1"/>
</dbReference>
<gene>
    <name evidence="3" type="ORF">A4U43_C03F12460</name>
</gene>
<dbReference type="Pfam" id="PF04520">
    <property type="entry name" value="Senescence_reg"/>
    <property type="match status" value="1"/>
</dbReference>
<protein>
    <submittedName>
        <fullName evidence="3">Uncharacterized protein</fullName>
    </submittedName>
</protein>
<evidence type="ECO:0000256" key="1">
    <source>
        <dbReference type="ARBA" id="ARBA00034773"/>
    </source>
</evidence>
<dbReference type="InterPro" id="IPR007608">
    <property type="entry name" value="Senescence_reg_S40"/>
</dbReference>
<accession>A0A5P1FC96</accession>
<dbReference type="Gramene" id="ONK75017">
    <property type="protein sequence ID" value="ONK75017"/>
    <property type="gene ID" value="A4U43_C03F12460"/>
</dbReference>
<name>A0A5P1FC96_ASPOF</name>
<keyword evidence="4" id="KW-1185">Reference proteome</keyword>
<evidence type="ECO:0000313" key="4">
    <source>
        <dbReference type="Proteomes" id="UP000243459"/>
    </source>
</evidence>
<evidence type="ECO:0000256" key="2">
    <source>
        <dbReference type="SAM" id="MobiDB-lite"/>
    </source>
</evidence>
<organism evidence="3 4">
    <name type="scientific">Asparagus officinalis</name>
    <name type="common">Garden asparagus</name>
    <dbReference type="NCBI Taxonomy" id="4686"/>
    <lineage>
        <taxon>Eukaryota</taxon>
        <taxon>Viridiplantae</taxon>
        <taxon>Streptophyta</taxon>
        <taxon>Embryophyta</taxon>
        <taxon>Tracheophyta</taxon>
        <taxon>Spermatophyta</taxon>
        <taxon>Magnoliopsida</taxon>
        <taxon>Liliopsida</taxon>
        <taxon>Asparagales</taxon>
        <taxon>Asparagaceae</taxon>
        <taxon>Asparagoideae</taxon>
        <taxon>Asparagus</taxon>
    </lineage>
</organism>
<dbReference type="EMBL" id="CM007383">
    <property type="protein sequence ID" value="ONK75017.1"/>
    <property type="molecule type" value="Genomic_DNA"/>
</dbReference>
<dbReference type="Proteomes" id="UP000243459">
    <property type="component" value="Chromosome 3"/>
</dbReference>